<dbReference type="EMBL" id="FUYJ01000003">
    <property type="protein sequence ID" value="SKA98913.1"/>
    <property type="molecule type" value="Genomic_DNA"/>
</dbReference>
<keyword evidence="3" id="KW-0813">Transport</keyword>
<sequence>MRDKKTVFYSSLAVSLVLISIGIFAPKQLEHFSNSSLSFIYNNLGWFILGSVFIFFAFCIYIGISKFGHIRLGDDDDRPEYRTATWIGMLFSASIGISLVFWGVAEPVSYYISPPFGTGYSEESAKTAMQFVFLHWGVSAWACYAVVGVSLAFFQFRKKLPASLSSVFYPLVGDKIRGTFGKSIDVIVILSIVIGIATSLGFGTLQVNSGMNYLWNVPIGISTQAIIIIVVSIIYVASTVSGLQGAMKHLSNLNMFLAFALLGLVFFFGPTQMVLKILFQGIGDYAQNFIGMSFRTEPYGDGSWISSWTLFYFGWWIAWAPLVGSFVARISKGRTIKQFMFGAIFIPVLGSFTWFSVMGGSAITFIQNAGATALATAVESDVTSALFKFFEYLPMSVFLSILAMVLVIVFFITSANSAVFVLGMISENGNPNPSHLTKIVWGVIIAAISVVLIMTGGLAGLQSALVATAIPIAVLMLFMCYSTFIGLREEAAIISGREAKEKAELTKPEKPEEMKKELAILAEVEETKKEPAILAKVDETREKEMVVMNK</sequence>
<feature type="transmembrane region" description="Helical" evidence="8">
    <location>
        <begin position="436"/>
        <end position="458"/>
    </location>
</feature>
<evidence type="ECO:0000256" key="6">
    <source>
        <dbReference type="ARBA" id="ARBA00022989"/>
    </source>
</evidence>
<proteinExistence type="inferred from homology"/>
<dbReference type="AlphaFoldDB" id="A0A1T4YB65"/>
<evidence type="ECO:0000256" key="1">
    <source>
        <dbReference type="ARBA" id="ARBA00004651"/>
    </source>
</evidence>
<dbReference type="Proteomes" id="UP000190042">
    <property type="component" value="Unassembled WGS sequence"/>
</dbReference>
<keyword evidence="7 8" id="KW-0472">Membrane</keyword>
<dbReference type="RefSeq" id="WP_009766611.1">
    <property type="nucleotide sequence ID" value="NZ_FUYJ01000003.1"/>
</dbReference>
<dbReference type="Pfam" id="PF02028">
    <property type="entry name" value="BCCT"/>
    <property type="match status" value="1"/>
</dbReference>
<evidence type="ECO:0000256" key="3">
    <source>
        <dbReference type="ARBA" id="ARBA00022448"/>
    </source>
</evidence>
<feature type="transmembrane region" description="Helical" evidence="8">
    <location>
        <begin position="45"/>
        <end position="64"/>
    </location>
</feature>
<dbReference type="NCBIfam" id="TIGR00842">
    <property type="entry name" value="bcct"/>
    <property type="match status" value="1"/>
</dbReference>
<comment type="similarity">
    <text evidence="2">Belongs to the BCCT transporter (TC 2.A.15) family.</text>
</comment>
<feature type="transmembrane region" description="Helical" evidence="8">
    <location>
        <begin position="213"/>
        <end position="238"/>
    </location>
</feature>
<accession>A0A1T4YB65</accession>
<feature type="transmembrane region" description="Helical" evidence="8">
    <location>
        <begin position="84"/>
        <end position="105"/>
    </location>
</feature>
<evidence type="ECO:0000256" key="2">
    <source>
        <dbReference type="ARBA" id="ARBA00005658"/>
    </source>
</evidence>
<dbReference type="InterPro" id="IPR000060">
    <property type="entry name" value="BCCT_transptr"/>
</dbReference>
<feature type="transmembrane region" description="Helical" evidence="8">
    <location>
        <begin position="464"/>
        <end position="487"/>
    </location>
</feature>
<feature type="transmembrane region" description="Helical" evidence="8">
    <location>
        <begin position="250"/>
        <end position="269"/>
    </location>
</feature>
<feature type="transmembrane region" description="Helical" evidence="8">
    <location>
        <begin position="339"/>
        <end position="357"/>
    </location>
</feature>
<comment type="subcellular location">
    <subcellularLocation>
        <location evidence="1">Cell membrane</location>
        <topology evidence="1">Multi-pass membrane protein</topology>
    </subcellularLocation>
</comment>
<gene>
    <name evidence="9" type="ORF">SAMN04244570_2214</name>
</gene>
<keyword evidence="5 8" id="KW-0812">Transmembrane</keyword>
<evidence type="ECO:0000256" key="5">
    <source>
        <dbReference type="ARBA" id="ARBA00022692"/>
    </source>
</evidence>
<dbReference type="PANTHER" id="PTHR30047">
    <property type="entry name" value="HIGH-AFFINITY CHOLINE TRANSPORT PROTEIN-RELATED"/>
    <property type="match status" value="1"/>
</dbReference>
<organism evidence="9 10">
    <name type="scientific">Sporosarcina newyorkensis</name>
    <dbReference type="NCBI Taxonomy" id="759851"/>
    <lineage>
        <taxon>Bacteria</taxon>
        <taxon>Bacillati</taxon>
        <taxon>Bacillota</taxon>
        <taxon>Bacilli</taxon>
        <taxon>Bacillales</taxon>
        <taxon>Caryophanaceae</taxon>
        <taxon>Sporosarcina</taxon>
    </lineage>
</organism>
<dbReference type="GO" id="GO:0005886">
    <property type="term" value="C:plasma membrane"/>
    <property type="evidence" value="ECO:0007669"/>
    <property type="project" value="UniProtKB-SubCell"/>
</dbReference>
<feature type="transmembrane region" description="Helical" evidence="8">
    <location>
        <begin position="305"/>
        <end position="327"/>
    </location>
</feature>
<feature type="transmembrane region" description="Helical" evidence="8">
    <location>
        <begin position="397"/>
        <end position="424"/>
    </location>
</feature>
<dbReference type="PANTHER" id="PTHR30047:SF7">
    <property type="entry name" value="HIGH-AFFINITY CHOLINE TRANSPORT PROTEIN"/>
    <property type="match status" value="1"/>
</dbReference>
<evidence type="ECO:0000313" key="9">
    <source>
        <dbReference type="EMBL" id="SKA98913.1"/>
    </source>
</evidence>
<reference evidence="10" key="1">
    <citation type="submission" date="2017-02" db="EMBL/GenBank/DDBJ databases">
        <authorList>
            <person name="Varghese N."/>
            <person name="Submissions S."/>
        </authorList>
    </citation>
    <scope>NUCLEOTIDE SEQUENCE [LARGE SCALE GENOMIC DNA]</scope>
    <source>
        <strain evidence="10">DSM 23966</strain>
    </source>
</reference>
<evidence type="ECO:0000256" key="8">
    <source>
        <dbReference type="SAM" id="Phobius"/>
    </source>
</evidence>
<protein>
    <submittedName>
        <fullName evidence="9">Glycine betaine transporter</fullName>
    </submittedName>
</protein>
<keyword evidence="10" id="KW-1185">Reference proteome</keyword>
<feature type="transmembrane region" description="Helical" evidence="8">
    <location>
        <begin position="7"/>
        <end position="25"/>
    </location>
</feature>
<keyword evidence="4" id="KW-1003">Cell membrane</keyword>
<feature type="transmembrane region" description="Helical" evidence="8">
    <location>
        <begin position="133"/>
        <end position="154"/>
    </location>
</feature>
<name>A0A1T4YB65_9BACL</name>
<evidence type="ECO:0000313" key="10">
    <source>
        <dbReference type="Proteomes" id="UP000190042"/>
    </source>
</evidence>
<evidence type="ECO:0000256" key="7">
    <source>
        <dbReference type="ARBA" id="ARBA00023136"/>
    </source>
</evidence>
<evidence type="ECO:0000256" key="4">
    <source>
        <dbReference type="ARBA" id="ARBA00022475"/>
    </source>
</evidence>
<feature type="transmembrane region" description="Helical" evidence="8">
    <location>
        <begin position="186"/>
        <end position="207"/>
    </location>
</feature>
<keyword evidence="6 8" id="KW-1133">Transmembrane helix</keyword>
<dbReference type="GO" id="GO:0022857">
    <property type="term" value="F:transmembrane transporter activity"/>
    <property type="evidence" value="ECO:0007669"/>
    <property type="project" value="InterPro"/>
</dbReference>